<keyword evidence="17" id="KW-1185">Reference proteome</keyword>
<dbReference type="InterPro" id="IPR036890">
    <property type="entry name" value="HATPase_C_sf"/>
</dbReference>
<evidence type="ECO:0000256" key="3">
    <source>
        <dbReference type="ARBA" id="ARBA00012438"/>
    </source>
</evidence>
<keyword evidence="4" id="KW-1003">Cell membrane</keyword>
<keyword evidence="12" id="KW-0902">Two-component regulatory system</keyword>
<dbReference type="GO" id="GO:0005524">
    <property type="term" value="F:ATP binding"/>
    <property type="evidence" value="ECO:0007669"/>
    <property type="project" value="UniProtKB-KW"/>
</dbReference>
<evidence type="ECO:0000256" key="5">
    <source>
        <dbReference type="ARBA" id="ARBA00022553"/>
    </source>
</evidence>
<proteinExistence type="predicted"/>
<evidence type="ECO:0000256" key="9">
    <source>
        <dbReference type="ARBA" id="ARBA00022777"/>
    </source>
</evidence>
<evidence type="ECO:0000256" key="10">
    <source>
        <dbReference type="ARBA" id="ARBA00022840"/>
    </source>
</evidence>
<protein>
    <recommendedName>
        <fullName evidence="3">histidine kinase</fullName>
        <ecNumber evidence="3">2.7.13.3</ecNumber>
    </recommendedName>
</protein>
<accession>A0A1H9BQC9</accession>
<dbReference type="InterPro" id="IPR005467">
    <property type="entry name" value="His_kinase_dom"/>
</dbReference>
<organism evidence="16 17">
    <name type="scientific">Ignavigranum ruoffiae</name>
    <dbReference type="NCBI Taxonomy" id="89093"/>
    <lineage>
        <taxon>Bacteria</taxon>
        <taxon>Bacillati</taxon>
        <taxon>Bacillota</taxon>
        <taxon>Bacilli</taxon>
        <taxon>Lactobacillales</taxon>
        <taxon>Aerococcaceae</taxon>
        <taxon>Ignavigranum</taxon>
    </lineage>
</organism>
<dbReference type="RefSeq" id="WP_092570805.1">
    <property type="nucleotide sequence ID" value="NZ_FOEN01000003.1"/>
</dbReference>
<dbReference type="CDD" id="cd00075">
    <property type="entry name" value="HATPase"/>
    <property type="match status" value="1"/>
</dbReference>
<dbReference type="GO" id="GO:0005886">
    <property type="term" value="C:plasma membrane"/>
    <property type="evidence" value="ECO:0007669"/>
    <property type="project" value="UniProtKB-SubCell"/>
</dbReference>
<dbReference type="AlphaFoldDB" id="A0A1H9BQC9"/>
<dbReference type="SMART" id="SM00387">
    <property type="entry name" value="HATPase_c"/>
    <property type="match status" value="1"/>
</dbReference>
<comment type="catalytic activity">
    <reaction evidence="1">
        <text>ATP + protein L-histidine = ADP + protein N-phospho-L-histidine.</text>
        <dbReference type="EC" id="2.7.13.3"/>
    </reaction>
</comment>
<dbReference type="OrthoDB" id="335833at2"/>
<reference evidence="16 17" key="1">
    <citation type="submission" date="2016-10" db="EMBL/GenBank/DDBJ databases">
        <authorList>
            <person name="de Groot N.N."/>
        </authorList>
    </citation>
    <scope>NUCLEOTIDE SEQUENCE [LARGE SCALE GENOMIC DNA]</scope>
    <source>
        <strain evidence="16 17">DSM 15695</strain>
    </source>
</reference>
<sequence length="307" mass="35588">MIIILVLALLIILGVLFYYRYQIRQLSQQLQEMSQVTTNQLLTQELYSPEISNLVARINQTIEQERLLRKQIQAKERQMDELMTNLSHDVRTPLTSLVGYIQLLEESENQDDRDRYFTIIYQRLNKLNLLLDRLFLLMRLEDQSALIDLKPMNLQESLVQRIFIYYDQLEKAGFKTQAEFSLSNEVCLANDFLLDAIVDNLMKNVLDHGQEHLTLTLSLSKANKQAVFRISNPLKQDFNADLQRLTERFYQANASRTSGNSGLGLSIVHSALQRLGGSMELQLEEAKLVISLYFPLLVRRDSDESEI</sequence>
<comment type="subcellular location">
    <subcellularLocation>
        <location evidence="2">Cell membrane</location>
        <topology evidence="2">Multi-pass membrane protein</topology>
    </subcellularLocation>
</comment>
<keyword evidence="9 16" id="KW-0418">Kinase</keyword>
<evidence type="ECO:0000259" key="15">
    <source>
        <dbReference type="PROSITE" id="PS50109"/>
    </source>
</evidence>
<evidence type="ECO:0000256" key="2">
    <source>
        <dbReference type="ARBA" id="ARBA00004651"/>
    </source>
</evidence>
<evidence type="ECO:0000256" key="4">
    <source>
        <dbReference type="ARBA" id="ARBA00022475"/>
    </source>
</evidence>
<evidence type="ECO:0000256" key="11">
    <source>
        <dbReference type="ARBA" id="ARBA00022989"/>
    </source>
</evidence>
<dbReference type="SUPFAM" id="SSF47384">
    <property type="entry name" value="Homodimeric domain of signal transducing histidine kinase"/>
    <property type="match status" value="1"/>
</dbReference>
<dbReference type="CDD" id="cd00082">
    <property type="entry name" value="HisKA"/>
    <property type="match status" value="1"/>
</dbReference>
<evidence type="ECO:0000256" key="1">
    <source>
        <dbReference type="ARBA" id="ARBA00000085"/>
    </source>
</evidence>
<evidence type="ECO:0000256" key="14">
    <source>
        <dbReference type="SAM" id="Coils"/>
    </source>
</evidence>
<evidence type="ECO:0000256" key="8">
    <source>
        <dbReference type="ARBA" id="ARBA00022741"/>
    </source>
</evidence>
<keyword evidence="5" id="KW-0597">Phosphoprotein</keyword>
<keyword evidence="14" id="KW-0175">Coiled coil</keyword>
<evidence type="ECO:0000256" key="6">
    <source>
        <dbReference type="ARBA" id="ARBA00022679"/>
    </source>
</evidence>
<dbReference type="STRING" id="89093.SAMN04488558_10366"/>
<dbReference type="EC" id="2.7.13.3" evidence="3"/>
<keyword evidence="11" id="KW-1133">Transmembrane helix</keyword>
<feature type="domain" description="Histidine kinase" evidence="15">
    <location>
        <begin position="85"/>
        <end position="298"/>
    </location>
</feature>
<dbReference type="PANTHER" id="PTHR45528">
    <property type="entry name" value="SENSOR HISTIDINE KINASE CPXA"/>
    <property type="match status" value="1"/>
</dbReference>
<dbReference type="SUPFAM" id="SSF55874">
    <property type="entry name" value="ATPase domain of HSP90 chaperone/DNA topoisomerase II/histidine kinase"/>
    <property type="match status" value="1"/>
</dbReference>
<evidence type="ECO:0000256" key="13">
    <source>
        <dbReference type="ARBA" id="ARBA00023136"/>
    </source>
</evidence>
<evidence type="ECO:0000313" key="16">
    <source>
        <dbReference type="EMBL" id="SEP90901.1"/>
    </source>
</evidence>
<dbReference type="InterPro" id="IPR003594">
    <property type="entry name" value="HATPase_dom"/>
</dbReference>
<keyword evidence="6" id="KW-0808">Transferase</keyword>
<dbReference type="InterPro" id="IPR050398">
    <property type="entry name" value="HssS/ArlS-like"/>
</dbReference>
<dbReference type="PROSITE" id="PS50109">
    <property type="entry name" value="HIS_KIN"/>
    <property type="match status" value="1"/>
</dbReference>
<evidence type="ECO:0000256" key="12">
    <source>
        <dbReference type="ARBA" id="ARBA00023012"/>
    </source>
</evidence>
<dbReference type="Proteomes" id="UP000198833">
    <property type="component" value="Unassembled WGS sequence"/>
</dbReference>
<name>A0A1H9BQC9_9LACT</name>
<dbReference type="GO" id="GO:0000155">
    <property type="term" value="F:phosphorelay sensor kinase activity"/>
    <property type="evidence" value="ECO:0007669"/>
    <property type="project" value="InterPro"/>
</dbReference>
<keyword evidence="7" id="KW-0812">Transmembrane</keyword>
<dbReference type="EMBL" id="FOEN01000003">
    <property type="protein sequence ID" value="SEP90901.1"/>
    <property type="molecule type" value="Genomic_DNA"/>
</dbReference>
<gene>
    <name evidence="16" type="ORF">SAMN04488558_10366</name>
</gene>
<dbReference type="SMART" id="SM00388">
    <property type="entry name" value="HisKA"/>
    <property type="match status" value="1"/>
</dbReference>
<dbReference type="InterPro" id="IPR036097">
    <property type="entry name" value="HisK_dim/P_sf"/>
</dbReference>
<feature type="coiled-coil region" evidence="14">
    <location>
        <begin position="58"/>
        <end position="85"/>
    </location>
</feature>
<keyword evidence="13" id="KW-0472">Membrane</keyword>
<keyword evidence="8" id="KW-0547">Nucleotide-binding</keyword>
<evidence type="ECO:0000256" key="7">
    <source>
        <dbReference type="ARBA" id="ARBA00022692"/>
    </source>
</evidence>
<keyword evidence="10" id="KW-0067">ATP-binding</keyword>
<dbReference type="PANTHER" id="PTHR45528:SF1">
    <property type="entry name" value="SENSOR HISTIDINE KINASE CPXA"/>
    <property type="match status" value="1"/>
</dbReference>
<dbReference type="Gene3D" id="3.30.565.10">
    <property type="entry name" value="Histidine kinase-like ATPase, C-terminal domain"/>
    <property type="match status" value="1"/>
</dbReference>
<dbReference type="InterPro" id="IPR003661">
    <property type="entry name" value="HisK_dim/P_dom"/>
</dbReference>
<dbReference type="Gene3D" id="1.10.287.130">
    <property type="match status" value="1"/>
</dbReference>
<dbReference type="Pfam" id="PF02518">
    <property type="entry name" value="HATPase_c"/>
    <property type="match status" value="1"/>
</dbReference>
<dbReference type="Pfam" id="PF00512">
    <property type="entry name" value="HisKA"/>
    <property type="match status" value="1"/>
</dbReference>
<evidence type="ECO:0000313" key="17">
    <source>
        <dbReference type="Proteomes" id="UP000198833"/>
    </source>
</evidence>